<name>A0A2R3UAV3_9VIRU</name>
<organism evidence="1">
    <name type="scientific">Gokushovirinae environmental samples</name>
    <dbReference type="NCBI Taxonomy" id="1478972"/>
    <lineage>
        <taxon>Viruses</taxon>
        <taxon>Monodnaviria</taxon>
        <taxon>Sangervirae</taxon>
        <taxon>Phixviricota</taxon>
        <taxon>Malgrandaviricetes</taxon>
        <taxon>Petitvirales</taxon>
        <taxon>Microviridae</taxon>
        <taxon>environmental samples</taxon>
    </lineage>
</organism>
<sequence>MAWAAVLGAGMEATDNWLGYKNSKDINQENRAESQANRDFQERMSNSAYQRAVADMKAAGLNPMLAYSQGPASTPGGSQARAEQAPKMGNVVSAYQATAQAQTQMENTKAQTKNIEAQTRKTDVERQIMEPEIGFSASNANTRAAKLVADLEAVGHDIDRKISESNTAYLTSEEKRQLLPLVVEYQRLVNAGAKLGMSEKEATSKFFEQVPESKWLSLLKEMAVLMKSTN</sequence>
<accession>A0A2R3UAV3</accession>
<protein>
    <submittedName>
        <fullName evidence="1">Minor capsid protein</fullName>
    </submittedName>
</protein>
<reference evidence="1" key="1">
    <citation type="submission" date="2018-03" db="EMBL/GenBank/DDBJ databases">
        <title>Twenty-four Novel Viral Genomes identified from the Dushanzi Mud Volcanic Sediment in Xinjiang, China.</title>
        <authorList>
            <person name="Han L."/>
        </authorList>
    </citation>
    <scope>NUCLEOTIDE SEQUENCE</scope>
</reference>
<dbReference type="EMBL" id="MH029524">
    <property type="protein sequence ID" value="AVQ10230.1"/>
    <property type="molecule type" value="Genomic_DNA"/>
</dbReference>
<proteinExistence type="predicted"/>
<evidence type="ECO:0000313" key="1">
    <source>
        <dbReference type="EMBL" id="AVQ10230.1"/>
    </source>
</evidence>